<feature type="domain" description="Glycolipid transfer protein" evidence="2">
    <location>
        <begin position="23"/>
        <end position="160"/>
    </location>
</feature>
<dbReference type="InterPro" id="IPR036497">
    <property type="entry name" value="GLTP_sf"/>
</dbReference>
<dbReference type="GO" id="GO:1902388">
    <property type="term" value="F:ceramide 1-phosphate transfer activity"/>
    <property type="evidence" value="ECO:0007669"/>
    <property type="project" value="TreeGrafter"/>
</dbReference>
<reference evidence="3" key="1">
    <citation type="submission" date="2022-07" db="EMBL/GenBank/DDBJ databases">
        <title>Phylogenomic reconstructions and comparative analyses of Kickxellomycotina fungi.</title>
        <authorList>
            <person name="Reynolds N.K."/>
            <person name="Stajich J.E."/>
            <person name="Barry K."/>
            <person name="Grigoriev I.V."/>
            <person name="Crous P."/>
            <person name="Smith M.E."/>
        </authorList>
    </citation>
    <scope>NUCLEOTIDE SEQUENCE</scope>
    <source>
        <strain evidence="3">NBRC 105414</strain>
    </source>
</reference>
<gene>
    <name evidence="3" type="ORF">H4R18_005632</name>
</gene>
<evidence type="ECO:0000313" key="3">
    <source>
        <dbReference type="EMBL" id="KAJ2776516.1"/>
    </source>
</evidence>
<evidence type="ECO:0000313" key="4">
    <source>
        <dbReference type="Proteomes" id="UP001140217"/>
    </source>
</evidence>
<name>A0A9W8LEI9_9FUNG</name>
<evidence type="ECO:0000256" key="1">
    <source>
        <dbReference type="ARBA" id="ARBA00022448"/>
    </source>
</evidence>
<keyword evidence="4" id="KW-1185">Reference proteome</keyword>
<accession>A0A9W8LEI9</accession>
<evidence type="ECO:0000259" key="2">
    <source>
        <dbReference type="Pfam" id="PF08718"/>
    </source>
</evidence>
<dbReference type="Gene3D" id="1.10.3520.10">
    <property type="entry name" value="Glycolipid transfer protein"/>
    <property type="match status" value="1"/>
</dbReference>
<protein>
    <recommendedName>
        <fullName evidence="2">Glycolipid transfer protein domain-containing protein</fullName>
    </recommendedName>
</protein>
<dbReference type="InterPro" id="IPR014830">
    <property type="entry name" value="Glycolipid_transfer_prot_dom"/>
</dbReference>
<dbReference type="FunFam" id="1.10.3520.10:FF:000001">
    <property type="entry name" value="Pleckstrin domain-containing family A member 8"/>
    <property type="match status" value="1"/>
</dbReference>
<comment type="caution">
    <text evidence="3">The sequence shown here is derived from an EMBL/GenBank/DDBJ whole genome shotgun (WGS) entry which is preliminary data.</text>
</comment>
<dbReference type="GO" id="GO:1902387">
    <property type="term" value="F:ceramide 1-phosphate binding"/>
    <property type="evidence" value="ECO:0007669"/>
    <property type="project" value="TreeGrafter"/>
</dbReference>
<dbReference type="OrthoDB" id="205255at2759"/>
<dbReference type="SUPFAM" id="SSF110004">
    <property type="entry name" value="Glycolipid transfer protein, GLTP"/>
    <property type="match status" value="1"/>
</dbReference>
<proteinExistence type="predicted"/>
<dbReference type="EMBL" id="JANBUL010000355">
    <property type="protein sequence ID" value="KAJ2776516.1"/>
    <property type="molecule type" value="Genomic_DNA"/>
</dbReference>
<dbReference type="AlphaFoldDB" id="A0A9W8LEI9"/>
<organism evidence="3 4">
    <name type="scientific">Coemansia javaensis</name>
    <dbReference type="NCBI Taxonomy" id="2761396"/>
    <lineage>
        <taxon>Eukaryota</taxon>
        <taxon>Fungi</taxon>
        <taxon>Fungi incertae sedis</taxon>
        <taxon>Zoopagomycota</taxon>
        <taxon>Kickxellomycotina</taxon>
        <taxon>Kickxellomycetes</taxon>
        <taxon>Kickxellales</taxon>
        <taxon>Kickxellaceae</taxon>
        <taxon>Coemansia</taxon>
    </lineage>
</organism>
<dbReference type="GO" id="GO:0005829">
    <property type="term" value="C:cytosol"/>
    <property type="evidence" value="ECO:0007669"/>
    <property type="project" value="TreeGrafter"/>
</dbReference>
<dbReference type="Proteomes" id="UP001140217">
    <property type="component" value="Unassembled WGS sequence"/>
</dbReference>
<sequence length="197" mass="21901">MAPTLRELITRWFYDVTVTEDGISTAEFLEAADGVVKLFDLLESAAFYPVKSDMTTNIAKVRAKYESDPAAFGTLEKIIVAEAKTGDRTATQGLLWLKRGLELTAMALRRNAMNDEELSVSFTEAYNCTLKQYHGFIVKKMFGVAMMACPDQATLYQKIGSTKAAEKDHQLKWVGALQDQLNQLNAFYASGSYDKGL</sequence>
<keyword evidence="1" id="KW-0813">Transport</keyword>
<dbReference type="Pfam" id="PF08718">
    <property type="entry name" value="GLTP"/>
    <property type="match status" value="1"/>
</dbReference>
<dbReference type="GO" id="GO:0016020">
    <property type="term" value="C:membrane"/>
    <property type="evidence" value="ECO:0007669"/>
    <property type="project" value="TreeGrafter"/>
</dbReference>
<dbReference type="PANTHER" id="PTHR10219">
    <property type="entry name" value="GLYCOLIPID TRANSFER PROTEIN-RELATED"/>
    <property type="match status" value="1"/>
</dbReference>
<dbReference type="PANTHER" id="PTHR10219:SF25">
    <property type="entry name" value="PLECKSTRIN HOMOLOGY DOMAIN-CONTAINING FAMILY A MEMBER 8"/>
    <property type="match status" value="1"/>
</dbReference>